<keyword evidence="7" id="KW-0276">Fatty acid metabolism</keyword>
<keyword evidence="12 14" id="KW-0472">Membrane</keyword>
<evidence type="ECO:0000256" key="4">
    <source>
        <dbReference type="ARBA" id="ARBA00022692"/>
    </source>
</evidence>
<keyword evidence="5" id="KW-0479">Metal-binding</keyword>
<keyword evidence="11" id="KW-0443">Lipid metabolism</keyword>
<dbReference type="Proteomes" id="UP001501310">
    <property type="component" value="Unassembled WGS sequence"/>
</dbReference>
<dbReference type="PANTHER" id="PTHR12863">
    <property type="entry name" value="FATTY ACID HYDROXYLASE"/>
    <property type="match status" value="1"/>
</dbReference>
<evidence type="ECO:0000256" key="9">
    <source>
        <dbReference type="ARBA" id="ARBA00022989"/>
    </source>
</evidence>
<evidence type="ECO:0000256" key="1">
    <source>
        <dbReference type="ARBA" id="ARBA00001947"/>
    </source>
</evidence>
<organism evidence="16 17">
    <name type="scientific">Sphingomonas humi</name>
    <dbReference type="NCBI Taxonomy" id="335630"/>
    <lineage>
        <taxon>Bacteria</taxon>
        <taxon>Pseudomonadati</taxon>
        <taxon>Pseudomonadota</taxon>
        <taxon>Alphaproteobacteria</taxon>
        <taxon>Sphingomonadales</taxon>
        <taxon>Sphingomonadaceae</taxon>
        <taxon>Sphingomonas</taxon>
    </lineage>
</organism>
<keyword evidence="10" id="KW-0560">Oxidoreductase</keyword>
<feature type="domain" description="Fatty acid hydroxylase" evidence="15">
    <location>
        <begin position="80"/>
        <end position="222"/>
    </location>
</feature>
<dbReference type="PANTHER" id="PTHR12863:SF1">
    <property type="entry name" value="FATTY ACID 2-HYDROXYLASE"/>
    <property type="match status" value="1"/>
</dbReference>
<keyword evidence="9 14" id="KW-1133">Transmembrane helix</keyword>
<reference evidence="17" key="1">
    <citation type="journal article" date="2019" name="Int. J. Syst. Evol. Microbiol.">
        <title>The Global Catalogue of Microorganisms (GCM) 10K type strain sequencing project: providing services to taxonomists for standard genome sequencing and annotation.</title>
        <authorList>
            <consortium name="The Broad Institute Genomics Platform"/>
            <consortium name="The Broad Institute Genome Sequencing Center for Infectious Disease"/>
            <person name="Wu L."/>
            <person name="Ma J."/>
        </authorList>
    </citation>
    <scope>NUCLEOTIDE SEQUENCE [LARGE SCALE GENOMIC DNA]</scope>
    <source>
        <strain evidence="17">JCM 16603</strain>
    </source>
</reference>
<proteinExistence type="predicted"/>
<evidence type="ECO:0000256" key="10">
    <source>
        <dbReference type="ARBA" id="ARBA00023002"/>
    </source>
</evidence>
<sequence length="280" mass="31545">MFPSGAAAFFVEDKVRHVSSKVKPGIWRRSHYLDRMTLKDLWVAYFQYPAIIAYLGLAAASMVLFAYHPATLLETAASAALVVVLYPLVWYCLHRWVLHSNWMFKVPFLASTWKRIHYDHHQDPNHLEVLFGALHTTLPTIALVTAPVGYAIGGIGGAAAALATGLLTTCVYEFVHCIQHLAYKPKSKLIAEMKKRHMAHHFHDESGNYGITSYLWDRVLGTFYDRPERPKKSPTVFNLGYTEEVAVRYPWVKKLSGGIVATGHPRKRGDNSASHEREAA</sequence>
<dbReference type="EMBL" id="BAAAZD010000001">
    <property type="protein sequence ID" value="GAA3996151.1"/>
    <property type="molecule type" value="Genomic_DNA"/>
</dbReference>
<keyword evidence="3" id="KW-0444">Lipid biosynthesis</keyword>
<keyword evidence="8" id="KW-0862">Zinc</keyword>
<comment type="subcellular location">
    <subcellularLocation>
        <location evidence="2">Endoplasmic reticulum membrane</location>
        <topology evidence="2">Multi-pass membrane protein</topology>
    </subcellularLocation>
</comment>
<evidence type="ECO:0000256" key="13">
    <source>
        <dbReference type="ARBA" id="ARBA00023160"/>
    </source>
</evidence>
<evidence type="ECO:0000256" key="11">
    <source>
        <dbReference type="ARBA" id="ARBA00023098"/>
    </source>
</evidence>
<evidence type="ECO:0000313" key="16">
    <source>
        <dbReference type="EMBL" id="GAA3996151.1"/>
    </source>
</evidence>
<evidence type="ECO:0000256" key="14">
    <source>
        <dbReference type="SAM" id="Phobius"/>
    </source>
</evidence>
<evidence type="ECO:0000313" key="17">
    <source>
        <dbReference type="Proteomes" id="UP001501310"/>
    </source>
</evidence>
<evidence type="ECO:0000256" key="2">
    <source>
        <dbReference type="ARBA" id="ARBA00004477"/>
    </source>
</evidence>
<comment type="cofactor">
    <cofactor evidence="1">
        <name>Zn(2+)</name>
        <dbReference type="ChEBI" id="CHEBI:29105"/>
    </cofactor>
</comment>
<evidence type="ECO:0000256" key="5">
    <source>
        <dbReference type="ARBA" id="ARBA00022723"/>
    </source>
</evidence>
<keyword evidence="4 14" id="KW-0812">Transmembrane</keyword>
<evidence type="ECO:0000256" key="3">
    <source>
        <dbReference type="ARBA" id="ARBA00022516"/>
    </source>
</evidence>
<dbReference type="InterPro" id="IPR006694">
    <property type="entry name" value="Fatty_acid_hydroxylase"/>
</dbReference>
<accession>A0ABP7RE37</accession>
<keyword evidence="13" id="KW-0275">Fatty acid biosynthesis</keyword>
<evidence type="ECO:0000259" key="15">
    <source>
        <dbReference type="Pfam" id="PF04116"/>
    </source>
</evidence>
<evidence type="ECO:0000256" key="6">
    <source>
        <dbReference type="ARBA" id="ARBA00022824"/>
    </source>
</evidence>
<evidence type="ECO:0000256" key="12">
    <source>
        <dbReference type="ARBA" id="ARBA00023136"/>
    </source>
</evidence>
<evidence type="ECO:0000256" key="7">
    <source>
        <dbReference type="ARBA" id="ARBA00022832"/>
    </source>
</evidence>
<gene>
    <name evidence="16" type="ORF">GCM10022211_01120</name>
</gene>
<keyword evidence="6" id="KW-0256">Endoplasmic reticulum</keyword>
<keyword evidence="17" id="KW-1185">Reference proteome</keyword>
<dbReference type="InterPro" id="IPR014430">
    <property type="entry name" value="Scs7"/>
</dbReference>
<feature type="transmembrane region" description="Helical" evidence="14">
    <location>
        <begin position="45"/>
        <end position="67"/>
    </location>
</feature>
<protein>
    <recommendedName>
        <fullName evidence="15">Fatty acid hydroxylase domain-containing protein</fullName>
    </recommendedName>
</protein>
<feature type="transmembrane region" description="Helical" evidence="14">
    <location>
        <begin position="73"/>
        <end position="93"/>
    </location>
</feature>
<comment type="caution">
    <text evidence="16">The sequence shown here is derived from an EMBL/GenBank/DDBJ whole genome shotgun (WGS) entry which is preliminary data.</text>
</comment>
<name>A0ABP7RE37_9SPHN</name>
<dbReference type="Pfam" id="PF04116">
    <property type="entry name" value="FA_hydroxylase"/>
    <property type="match status" value="1"/>
</dbReference>
<evidence type="ECO:0000256" key="8">
    <source>
        <dbReference type="ARBA" id="ARBA00022833"/>
    </source>
</evidence>